<keyword evidence="2" id="KW-1185">Reference proteome</keyword>
<evidence type="ECO:0000313" key="1">
    <source>
        <dbReference type="EMBL" id="ASU35522.1"/>
    </source>
</evidence>
<dbReference type="Proteomes" id="UP000215002">
    <property type="component" value="Chromosome"/>
</dbReference>
<reference evidence="1 2" key="1">
    <citation type="submission" date="2017-08" db="EMBL/GenBank/DDBJ databases">
        <title>Complete genome sequence of Mucilaginibacter sp. strain BJC16-A31.</title>
        <authorList>
            <consortium name="Henan University of Science and Technology"/>
            <person name="You X."/>
        </authorList>
    </citation>
    <scope>NUCLEOTIDE SEQUENCE [LARGE SCALE GENOMIC DNA]</scope>
    <source>
        <strain evidence="1 2">BJC16-A31</strain>
    </source>
</reference>
<evidence type="ECO:0000313" key="2">
    <source>
        <dbReference type="Proteomes" id="UP000215002"/>
    </source>
</evidence>
<proteinExistence type="predicted"/>
<name>A0A223P082_9SPHI</name>
<dbReference type="RefSeq" id="WP_094571690.1">
    <property type="nucleotide sequence ID" value="NZ_CP022743.1"/>
</dbReference>
<accession>A0A223P082</accession>
<dbReference type="Pfam" id="PF22278">
    <property type="entry name" value="DUF6958"/>
    <property type="match status" value="1"/>
</dbReference>
<gene>
    <name evidence="1" type="ORF">MuYL_3637</name>
</gene>
<protein>
    <submittedName>
        <fullName evidence="1">Uncharacterized protein</fullName>
    </submittedName>
</protein>
<dbReference type="EMBL" id="CP022743">
    <property type="protein sequence ID" value="ASU35522.1"/>
    <property type="molecule type" value="Genomic_DNA"/>
</dbReference>
<dbReference type="OrthoDB" id="2453136at2"/>
<dbReference type="AlphaFoldDB" id="A0A223P082"/>
<dbReference type="KEGG" id="muc:MuYL_3637"/>
<organism evidence="1 2">
    <name type="scientific">Mucilaginibacter xinganensis</name>
    <dbReference type="NCBI Taxonomy" id="1234841"/>
    <lineage>
        <taxon>Bacteria</taxon>
        <taxon>Pseudomonadati</taxon>
        <taxon>Bacteroidota</taxon>
        <taxon>Sphingobacteriia</taxon>
        <taxon>Sphingobacteriales</taxon>
        <taxon>Sphingobacteriaceae</taxon>
        <taxon>Mucilaginibacter</taxon>
    </lineage>
</organism>
<dbReference type="InterPro" id="IPR054233">
    <property type="entry name" value="DUF6958"/>
</dbReference>
<sequence>MKEPKIQTLHPEIGKQNKTISLEKYETIRSAILEILQTDSLTHTELMEALHARIHTYFTGNAQWYGETVKLDLEARKLIKRSTTKPPVYSLYA</sequence>